<keyword evidence="18" id="KW-0511">Multifunctional enzyme</keyword>
<dbReference type="Gene3D" id="1.20.1440.180">
    <property type="entry name" value="KEN domain"/>
    <property type="match status" value="1"/>
</dbReference>
<dbReference type="OrthoDB" id="63989at2759"/>
<evidence type="ECO:0000256" key="15">
    <source>
        <dbReference type="ARBA" id="ARBA00023136"/>
    </source>
</evidence>
<keyword evidence="7" id="KW-0479">Metal-binding</keyword>
<dbReference type="Pfam" id="PF00069">
    <property type="entry name" value="Pkinase"/>
    <property type="match status" value="1"/>
</dbReference>
<comment type="catalytic activity">
    <reaction evidence="20">
        <text>L-seryl-[protein] + ATP = O-phospho-L-seryl-[protein] + ADP + H(+)</text>
        <dbReference type="Rhea" id="RHEA:17989"/>
        <dbReference type="Rhea" id="RHEA-COMP:9863"/>
        <dbReference type="Rhea" id="RHEA-COMP:11604"/>
        <dbReference type="ChEBI" id="CHEBI:15378"/>
        <dbReference type="ChEBI" id="CHEBI:29999"/>
        <dbReference type="ChEBI" id="CHEBI:30616"/>
        <dbReference type="ChEBI" id="CHEBI:83421"/>
        <dbReference type="ChEBI" id="CHEBI:456216"/>
        <dbReference type="EC" id="2.7.11.1"/>
    </reaction>
    <physiologicalReaction direction="left-to-right" evidence="20">
        <dbReference type="Rhea" id="RHEA:17990"/>
    </physiologicalReaction>
</comment>
<evidence type="ECO:0000256" key="1">
    <source>
        <dbReference type="ARBA" id="ARBA00001946"/>
    </source>
</evidence>
<evidence type="ECO:0000256" key="5">
    <source>
        <dbReference type="ARBA" id="ARBA00022679"/>
    </source>
</evidence>
<feature type="region of interest" description="Disordered" evidence="21">
    <location>
        <begin position="517"/>
        <end position="564"/>
    </location>
</feature>
<comment type="cofactor">
    <cofactor evidence="1">
        <name>Mg(2+)</name>
        <dbReference type="ChEBI" id="CHEBI:18420"/>
    </cofactor>
</comment>
<protein>
    <recommendedName>
        <fullName evidence="3">non-specific serine/threonine protein kinase</fullName>
        <ecNumber evidence="3">2.7.11.1</ecNumber>
    </recommendedName>
</protein>
<dbReference type="EC" id="2.7.11.1" evidence="3"/>
<dbReference type="EMBL" id="GL996528">
    <property type="protein sequence ID" value="EGV60443.1"/>
    <property type="molecule type" value="Genomic_DNA"/>
</dbReference>
<dbReference type="CDD" id="cd10422">
    <property type="entry name" value="RNase_Ire1"/>
    <property type="match status" value="1"/>
</dbReference>
<dbReference type="GO" id="GO:1990604">
    <property type="term" value="C:IRE1-TRAF2-ASK1 complex"/>
    <property type="evidence" value="ECO:0007669"/>
    <property type="project" value="TreeGrafter"/>
</dbReference>
<dbReference type="SMART" id="SM00220">
    <property type="entry name" value="S_TKc"/>
    <property type="match status" value="1"/>
</dbReference>
<dbReference type="GO" id="GO:0051082">
    <property type="term" value="F:unfolded protein binding"/>
    <property type="evidence" value="ECO:0007669"/>
    <property type="project" value="TreeGrafter"/>
</dbReference>
<feature type="compositionally biased region" description="Polar residues" evidence="21">
    <location>
        <begin position="549"/>
        <end position="563"/>
    </location>
</feature>
<keyword evidence="4" id="KW-0723">Serine/threonine-protein kinase</keyword>
<keyword evidence="12" id="KW-0067">ATP-binding</keyword>
<dbReference type="PANTHER" id="PTHR13954">
    <property type="entry name" value="IRE1-RELATED"/>
    <property type="match status" value="1"/>
</dbReference>
<dbReference type="GO" id="GO:0004521">
    <property type="term" value="F:RNA endonuclease activity"/>
    <property type="evidence" value="ECO:0007669"/>
    <property type="project" value="InterPro"/>
</dbReference>
<sequence>MNPWIALLILNFWGLLCVVNAKPSYTKSYDPRIVTDHEYEANIFPIDLRSLRDYSLSDYLLINRNTGNLLWTLPFDEPLIKIETNGSHSNADTNILWFVEPYNDGSLYYFTPEYGLNKLPASIKELVLQSPFFLSGDDKIYTGTRKTSLYTINVHTGELMGQYGDSEDSGPKPTTAYEYGQDDVDCIMIGKTVYELTIHSQSNSNVVWYVTYTQWGPNNIDNDLILQNQKSMDKLYFTPFHDRSLLAINQDLGTPIWISKLPSLTVNVFDIFNNPKSKNDFVTLPHPLKVLNNLQVNHDDTINDDLCFINRTANSKQWFAMSFENYPTLIKSAPIAHYQMSLFKADNDIRDLQDLYHLRYLDPVSKFKDILVDYGIDDGTTIYGLPETDTQGLVVHRTTTNLPFANIIEGIRFHTASKVDGKSFPTSHKEQNMFAIDQPEQLEYLPGPNSEEYHPYKVQHTRPSLFRRIIEDIAVLLSLLAVFVLGVRIMRRVFSNWKIEFVVNIDNINGLAGNATEEGELDPKLPPSGEKVTDNLNEGKKDGIVSKENGVTDSGSADSSEMQRLTLVDPIKAEDIEELAKKRQRKRGSRGGKRGNKSKKPEDNDELDELVFSETEELQIENDLIISDKILGYGSHGTVVFQGTFENRPVAVKRMLLDFYDVANHEVSLLQQSDDHPNVIRYFCSQSSVSEKFLYIALELCRGSLDDLIERPKISANFTHLKNLTLNYSDLLYQLTNGLNYLHNLKIVHRDLKPQNILIGEVKNKNNGKEQDNSDSNFRLLISDFGLCKRLDNDQSSFRATTQNAASGTSGWRAPELLLNHDLLEISPDTISSIGSNSPSNNNNSNSTGGIKRLTKAIDIFSLGCIFFYIMTKGNHPFGDRYMRDGNIVKGIYSLSLLDDCKDRYESKHLIASMIDQNPDKRPNTRDIMKHPFFWSKGKKLEFLLKVSDRFEIEKRDPPSPLLLELEKASRRITGGNWHVKFNDEFMSNLGKYRKYQPEKLMDLLRALRNKYHHFNDMPLTLQKKMSPLPNGFYDYFNSRFPNLVMEVYFVVERNLKKEHIFEEYY</sequence>
<evidence type="ECO:0000256" key="9">
    <source>
        <dbReference type="ARBA" id="ARBA00022741"/>
    </source>
</evidence>
<dbReference type="FunFam" id="3.30.200.20:FF:000443">
    <property type="entry name" value="Serine/threonine-protein kinase/endoribonuclease IRE1"/>
    <property type="match status" value="1"/>
</dbReference>
<dbReference type="GO" id="GO:0070059">
    <property type="term" value="P:intrinsic apoptotic signaling pathway in response to endoplasmic reticulum stress"/>
    <property type="evidence" value="ECO:0007669"/>
    <property type="project" value="TreeGrafter"/>
</dbReference>
<accession>G3BE30</accession>
<dbReference type="Proteomes" id="UP000000707">
    <property type="component" value="Unassembled WGS sequence"/>
</dbReference>
<dbReference type="Gene3D" id="2.130.10.10">
    <property type="entry name" value="YVTN repeat-like/Quinoprotein amine dehydrogenase"/>
    <property type="match status" value="1"/>
</dbReference>
<evidence type="ECO:0000256" key="6">
    <source>
        <dbReference type="ARBA" id="ARBA00022692"/>
    </source>
</evidence>
<dbReference type="Gene3D" id="3.30.200.20">
    <property type="entry name" value="Phosphorylase Kinase, domain 1"/>
    <property type="match status" value="1"/>
</dbReference>
<reference evidence="25 26" key="1">
    <citation type="journal article" date="2011" name="Proc. Natl. Acad. Sci. U.S.A.">
        <title>Comparative genomics of xylose-fermenting fungi for enhanced biofuel production.</title>
        <authorList>
            <person name="Wohlbach D.J."/>
            <person name="Kuo A."/>
            <person name="Sato T.K."/>
            <person name="Potts K.M."/>
            <person name="Salamov A.A."/>
            <person name="LaButti K.M."/>
            <person name="Sun H."/>
            <person name="Clum A."/>
            <person name="Pangilinan J.L."/>
            <person name="Lindquist E.A."/>
            <person name="Lucas S."/>
            <person name="Lapidus A."/>
            <person name="Jin M."/>
            <person name="Gunawan C."/>
            <person name="Balan V."/>
            <person name="Dale B.E."/>
            <person name="Jeffries T.W."/>
            <person name="Zinkel R."/>
            <person name="Barry K.W."/>
            <person name="Grigoriev I.V."/>
            <person name="Gasch A.P."/>
        </authorList>
    </citation>
    <scope>NUCLEOTIDE SEQUENCE [LARGE SCALE GENOMIC DNA]</scope>
    <source>
        <strain evidence="26">ATCC 10573 / BCRC 21748 / CBS 615 / JCM 9827 / NBRC 10315 / NRRL Y-1498 / VKM Y-70</strain>
    </source>
</reference>
<dbReference type="eggNOG" id="KOG1027">
    <property type="taxonomic scope" value="Eukaryota"/>
</dbReference>
<feature type="chain" id="PRO_5003442660" description="non-specific serine/threonine protein kinase" evidence="22">
    <location>
        <begin position="22"/>
        <end position="1066"/>
    </location>
</feature>
<keyword evidence="16" id="KW-0325">Glycoprotein</keyword>
<dbReference type="PANTHER" id="PTHR13954:SF6">
    <property type="entry name" value="NON-SPECIFIC SERINE_THREONINE PROTEIN KINASE"/>
    <property type="match status" value="1"/>
</dbReference>
<dbReference type="SUPFAM" id="SSF50998">
    <property type="entry name" value="Quinoprotein alcohol dehydrogenase-like"/>
    <property type="match status" value="1"/>
</dbReference>
<proteinExistence type="predicted"/>
<evidence type="ECO:0000256" key="16">
    <source>
        <dbReference type="ARBA" id="ARBA00023180"/>
    </source>
</evidence>
<keyword evidence="5" id="KW-0808">Transferase</keyword>
<dbReference type="FunFam" id="1.10.510.10:FF:000572">
    <property type="entry name" value="Serine/threonine-protein kinase/endoribonuclease IRE1"/>
    <property type="match status" value="1"/>
</dbReference>
<evidence type="ECO:0000256" key="10">
    <source>
        <dbReference type="ARBA" id="ARBA00022777"/>
    </source>
</evidence>
<dbReference type="InterPro" id="IPR011047">
    <property type="entry name" value="Quinoprotein_ADH-like_sf"/>
</dbReference>
<dbReference type="InterPro" id="IPR010513">
    <property type="entry name" value="KEN_dom"/>
</dbReference>
<dbReference type="InterPro" id="IPR008271">
    <property type="entry name" value="Ser/Thr_kinase_AS"/>
</dbReference>
<feature type="compositionally biased region" description="Basic residues" evidence="21">
    <location>
        <begin position="582"/>
        <end position="598"/>
    </location>
</feature>
<dbReference type="GO" id="GO:0036498">
    <property type="term" value="P:IRE1-mediated unfolded protein response"/>
    <property type="evidence" value="ECO:0007669"/>
    <property type="project" value="TreeGrafter"/>
</dbReference>
<evidence type="ECO:0000256" key="21">
    <source>
        <dbReference type="SAM" id="MobiDB-lite"/>
    </source>
</evidence>
<evidence type="ECO:0000256" key="22">
    <source>
        <dbReference type="SAM" id="SignalP"/>
    </source>
</evidence>
<dbReference type="GO" id="GO:0031505">
    <property type="term" value="P:fungal-type cell wall organization"/>
    <property type="evidence" value="ECO:0007669"/>
    <property type="project" value="UniProtKB-ARBA"/>
</dbReference>
<evidence type="ECO:0000313" key="25">
    <source>
        <dbReference type="EMBL" id="EGV60443.1"/>
    </source>
</evidence>
<keyword evidence="9" id="KW-0547">Nucleotide-binding</keyword>
<dbReference type="FunFam" id="1.20.1440.180:FF:000002">
    <property type="entry name" value="Serine/threonine-protein kinase/endoribonuclease IRE1"/>
    <property type="match status" value="1"/>
</dbReference>
<keyword evidence="15" id="KW-0472">Membrane</keyword>
<evidence type="ECO:0000259" key="23">
    <source>
        <dbReference type="PROSITE" id="PS50011"/>
    </source>
</evidence>
<dbReference type="GO" id="GO:0016787">
    <property type="term" value="F:hydrolase activity"/>
    <property type="evidence" value="ECO:0007669"/>
    <property type="project" value="UniProtKB-KW"/>
</dbReference>
<evidence type="ECO:0000256" key="4">
    <source>
        <dbReference type="ARBA" id="ARBA00022527"/>
    </source>
</evidence>
<evidence type="ECO:0000256" key="13">
    <source>
        <dbReference type="ARBA" id="ARBA00022842"/>
    </source>
</evidence>
<keyword evidence="8 22" id="KW-0732">Signal</keyword>
<keyword evidence="17" id="KW-0834">Unfolded protein response</keyword>
<keyword evidence="6" id="KW-0812">Transmembrane</keyword>
<feature type="signal peptide" evidence="22">
    <location>
        <begin position="1"/>
        <end position="21"/>
    </location>
</feature>
<evidence type="ECO:0000256" key="3">
    <source>
        <dbReference type="ARBA" id="ARBA00012513"/>
    </source>
</evidence>
<dbReference type="SMART" id="SM00580">
    <property type="entry name" value="PUG"/>
    <property type="match status" value="1"/>
</dbReference>
<keyword evidence="11" id="KW-0378">Hydrolase</keyword>
<dbReference type="PROSITE" id="PS50011">
    <property type="entry name" value="PROTEIN_KINASE_DOM"/>
    <property type="match status" value="1"/>
</dbReference>
<dbReference type="PROSITE" id="PS51392">
    <property type="entry name" value="KEN"/>
    <property type="match status" value="1"/>
</dbReference>
<keyword evidence="13" id="KW-0460">Magnesium</keyword>
<dbReference type="InterPro" id="IPR038357">
    <property type="entry name" value="KEN_sf"/>
</dbReference>
<keyword evidence="10 25" id="KW-0418">Kinase</keyword>
<dbReference type="Gene3D" id="1.10.510.10">
    <property type="entry name" value="Transferase(Phosphotransferase) domain 1"/>
    <property type="match status" value="1"/>
</dbReference>
<evidence type="ECO:0000256" key="11">
    <source>
        <dbReference type="ARBA" id="ARBA00022801"/>
    </source>
</evidence>
<comment type="catalytic activity">
    <reaction evidence="19">
        <text>L-threonyl-[protein] + ATP = O-phospho-L-threonyl-[protein] + ADP + H(+)</text>
        <dbReference type="Rhea" id="RHEA:46608"/>
        <dbReference type="Rhea" id="RHEA-COMP:11060"/>
        <dbReference type="Rhea" id="RHEA-COMP:11605"/>
        <dbReference type="ChEBI" id="CHEBI:15378"/>
        <dbReference type="ChEBI" id="CHEBI:30013"/>
        <dbReference type="ChEBI" id="CHEBI:30616"/>
        <dbReference type="ChEBI" id="CHEBI:61977"/>
        <dbReference type="ChEBI" id="CHEBI:456216"/>
        <dbReference type="EC" id="2.7.11.1"/>
    </reaction>
    <physiologicalReaction direction="left-to-right" evidence="19">
        <dbReference type="Rhea" id="RHEA:46609"/>
    </physiologicalReaction>
</comment>
<gene>
    <name evidence="25" type="ORF">CANTEDRAFT_132201</name>
</gene>
<evidence type="ECO:0000259" key="24">
    <source>
        <dbReference type="PROSITE" id="PS51392"/>
    </source>
</evidence>
<dbReference type="InterPro" id="IPR000719">
    <property type="entry name" value="Prot_kinase_dom"/>
</dbReference>
<dbReference type="GO" id="GO:0046872">
    <property type="term" value="F:metal ion binding"/>
    <property type="evidence" value="ECO:0007669"/>
    <property type="project" value="UniProtKB-KW"/>
</dbReference>
<dbReference type="HOGENOM" id="CLU_004875_2_1_1"/>
<evidence type="ECO:0000256" key="20">
    <source>
        <dbReference type="ARBA" id="ARBA00048977"/>
    </source>
</evidence>
<evidence type="ECO:0000256" key="7">
    <source>
        <dbReference type="ARBA" id="ARBA00022723"/>
    </source>
</evidence>
<feature type="domain" description="Protein kinase" evidence="23">
    <location>
        <begin position="625"/>
        <end position="934"/>
    </location>
</feature>
<evidence type="ECO:0000256" key="18">
    <source>
        <dbReference type="ARBA" id="ARBA00023268"/>
    </source>
</evidence>
<feature type="compositionally biased region" description="Basic and acidic residues" evidence="21">
    <location>
        <begin position="531"/>
        <end position="545"/>
    </location>
</feature>
<evidence type="ECO:0000256" key="12">
    <source>
        <dbReference type="ARBA" id="ARBA00022840"/>
    </source>
</evidence>
<keyword evidence="26" id="KW-1185">Reference proteome</keyword>
<evidence type="ECO:0000256" key="8">
    <source>
        <dbReference type="ARBA" id="ARBA00022729"/>
    </source>
</evidence>
<dbReference type="InterPro" id="IPR011009">
    <property type="entry name" value="Kinase-like_dom_sf"/>
</dbReference>
<keyword evidence="14" id="KW-1133">Transmembrane helix</keyword>
<dbReference type="SUPFAM" id="SSF56112">
    <property type="entry name" value="Protein kinase-like (PK-like)"/>
    <property type="match status" value="1"/>
</dbReference>
<dbReference type="GO" id="GO:0005524">
    <property type="term" value="F:ATP binding"/>
    <property type="evidence" value="ECO:0007669"/>
    <property type="project" value="UniProtKB-KW"/>
</dbReference>
<evidence type="ECO:0000256" key="14">
    <source>
        <dbReference type="ARBA" id="ARBA00022989"/>
    </source>
</evidence>
<dbReference type="GO" id="GO:0006397">
    <property type="term" value="P:mRNA processing"/>
    <property type="evidence" value="ECO:0007669"/>
    <property type="project" value="InterPro"/>
</dbReference>
<dbReference type="InterPro" id="IPR015943">
    <property type="entry name" value="WD40/YVTN_repeat-like_dom_sf"/>
</dbReference>
<dbReference type="InterPro" id="IPR045133">
    <property type="entry name" value="IRE1/2-like"/>
</dbReference>
<feature type="region of interest" description="Disordered" evidence="21">
    <location>
        <begin position="578"/>
        <end position="608"/>
    </location>
</feature>
<name>G3BE30_CANTC</name>
<comment type="subcellular location">
    <subcellularLocation>
        <location evidence="2">Membrane</location>
        <topology evidence="2">Single-pass type I membrane protein</topology>
    </subcellularLocation>
</comment>
<evidence type="ECO:0000256" key="17">
    <source>
        <dbReference type="ARBA" id="ARBA00023230"/>
    </source>
</evidence>
<feature type="domain" description="KEN" evidence="24">
    <location>
        <begin position="937"/>
        <end position="1066"/>
    </location>
</feature>
<evidence type="ECO:0000256" key="19">
    <source>
        <dbReference type="ARBA" id="ARBA00048659"/>
    </source>
</evidence>
<dbReference type="AlphaFoldDB" id="G3BE30"/>
<dbReference type="GO" id="GO:0004674">
    <property type="term" value="F:protein serine/threonine kinase activity"/>
    <property type="evidence" value="ECO:0007669"/>
    <property type="project" value="UniProtKB-KW"/>
</dbReference>
<dbReference type="Pfam" id="PF06479">
    <property type="entry name" value="Ribonuc_2-5A"/>
    <property type="match status" value="1"/>
</dbReference>
<evidence type="ECO:0000256" key="2">
    <source>
        <dbReference type="ARBA" id="ARBA00004479"/>
    </source>
</evidence>
<evidence type="ECO:0000313" key="26">
    <source>
        <dbReference type="Proteomes" id="UP000000707"/>
    </source>
</evidence>
<dbReference type="STRING" id="590646.G3BE30"/>
<dbReference type="PROSITE" id="PS00108">
    <property type="entry name" value="PROTEIN_KINASE_ST"/>
    <property type="match status" value="1"/>
</dbReference>
<organism evidence="26">
    <name type="scientific">Candida tenuis (strain ATCC 10573 / BCRC 21748 / CBS 615 / JCM 9827 / NBRC 10315 / NRRL Y-1498 / VKM Y-70)</name>
    <name type="common">Yeast</name>
    <name type="synonym">Yamadazyma tenuis</name>
    <dbReference type="NCBI Taxonomy" id="590646"/>
    <lineage>
        <taxon>Eukaryota</taxon>
        <taxon>Fungi</taxon>
        <taxon>Dikarya</taxon>
        <taxon>Ascomycota</taxon>
        <taxon>Saccharomycotina</taxon>
        <taxon>Pichiomycetes</taxon>
        <taxon>Debaryomycetaceae</taxon>
        <taxon>Yamadazyma</taxon>
    </lineage>
</organism>